<name>A0A162CTE7_9CRUS</name>
<gene>
    <name evidence="2" type="ORF">APZ42_005446</name>
</gene>
<sequence>MRALMCFSFVLLPTPPRSFRVCVDGRSYSMHRNTPLSKQSLHFRQSDVQLLTDRKLIEGCPLLSSVCCNWTNGFH</sequence>
<evidence type="ECO:0000256" key="1">
    <source>
        <dbReference type="SAM" id="SignalP"/>
    </source>
</evidence>
<evidence type="ECO:0008006" key="4">
    <source>
        <dbReference type="Google" id="ProtNLM"/>
    </source>
</evidence>
<accession>A0A162CTE7</accession>
<feature type="chain" id="PRO_5007832851" description="Secreted protein" evidence="1">
    <location>
        <begin position="19"/>
        <end position="75"/>
    </location>
</feature>
<organism evidence="2 3">
    <name type="scientific">Daphnia magna</name>
    <dbReference type="NCBI Taxonomy" id="35525"/>
    <lineage>
        <taxon>Eukaryota</taxon>
        <taxon>Metazoa</taxon>
        <taxon>Ecdysozoa</taxon>
        <taxon>Arthropoda</taxon>
        <taxon>Crustacea</taxon>
        <taxon>Branchiopoda</taxon>
        <taxon>Diplostraca</taxon>
        <taxon>Cladocera</taxon>
        <taxon>Anomopoda</taxon>
        <taxon>Daphniidae</taxon>
        <taxon>Daphnia</taxon>
    </lineage>
</organism>
<keyword evidence="1" id="KW-0732">Signal</keyword>
<proteinExistence type="predicted"/>
<feature type="signal peptide" evidence="1">
    <location>
        <begin position="1"/>
        <end position="18"/>
    </location>
</feature>
<protein>
    <recommendedName>
        <fullName evidence="4">Secreted protein</fullName>
    </recommendedName>
</protein>
<dbReference type="EMBL" id="LRGB01015346">
    <property type="protein sequence ID" value="KZR98913.1"/>
    <property type="molecule type" value="Genomic_DNA"/>
</dbReference>
<reference evidence="2 3" key="1">
    <citation type="submission" date="2016-03" db="EMBL/GenBank/DDBJ databases">
        <title>EvidentialGene: Evidence-directed Construction of Genes on Genomes.</title>
        <authorList>
            <person name="Gilbert D.G."/>
            <person name="Choi J.-H."/>
            <person name="Mockaitis K."/>
            <person name="Colbourne J."/>
            <person name="Pfrender M."/>
        </authorList>
    </citation>
    <scope>NUCLEOTIDE SEQUENCE [LARGE SCALE GENOMIC DNA]</scope>
    <source>
        <strain evidence="2 3">Xinb3</strain>
        <tissue evidence="2">Complete organism</tissue>
    </source>
</reference>
<comment type="caution">
    <text evidence="2">The sequence shown here is derived from an EMBL/GenBank/DDBJ whole genome shotgun (WGS) entry which is preliminary data.</text>
</comment>
<evidence type="ECO:0000313" key="3">
    <source>
        <dbReference type="Proteomes" id="UP000076858"/>
    </source>
</evidence>
<dbReference type="AlphaFoldDB" id="A0A162CTE7"/>
<dbReference type="Proteomes" id="UP000076858">
    <property type="component" value="Unassembled WGS sequence"/>
</dbReference>
<evidence type="ECO:0000313" key="2">
    <source>
        <dbReference type="EMBL" id="KZR98913.1"/>
    </source>
</evidence>
<keyword evidence="3" id="KW-1185">Reference proteome</keyword>